<evidence type="ECO:0000256" key="2">
    <source>
        <dbReference type="ARBA" id="ARBA00022723"/>
    </source>
</evidence>
<evidence type="ECO:0000256" key="4">
    <source>
        <dbReference type="ARBA" id="ARBA00022801"/>
    </source>
</evidence>
<evidence type="ECO:0000256" key="3">
    <source>
        <dbReference type="ARBA" id="ARBA00022729"/>
    </source>
</evidence>
<keyword evidence="4" id="KW-0378">Hydrolase</keyword>
<evidence type="ECO:0000256" key="5">
    <source>
        <dbReference type="ARBA" id="ARBA00023277"/>
    </source>
</evidence>
<dbReference type="EMBL" id="JNVN01001464">
    <property type="protein sequence ID" value="KHJ33388.1"/>
    <property type="molecule type" value="Genomic_DNA"/>
</dbReference>
<dbReference type="OMA" id="THPKMEG"/>
<keyword evidence="6" id="KW-0170">Cobalt</keyword>
<dbReference type="InterPro" id="IPR002509">
    <property type="entry name" value="NODB_dom"/>
</dbReference>
<name>A0A0B1P541_UNCNE</name>
<dbReference type="Proteomes" id="UP000030854">
    <property type="component" value="Unassembled WGS sequence"/>
</dbReference>
<dbReference type="GO" id="GO:0005975">
    <property type="term" value="P:carbohydrate metabolic process"/>
    <property type="evidence" value="ECO:0007669"/>
    <property type="project" value="InterPro"/>
</dbReference>
<organism evidence="8 9">
    <name type="scientific">Uncinula necator</name>
    <name type="common">Grape powdery mildew</name>
    <dbReference type="NCBI Taxonomy" id="52586"/>
    <lineage>
        <taxon>Eukaryota</taxon>
        <taxon>Fungi</taxon>
        <taxon>Dikarya</taxon>
        <taxon>Ascomycota</taxon>
        <taxon>Pezizomycotina</taxon>
        <taxon>Leotiomycetes</taxon>
        <taxon>Erysiphales</taxon>
        <taxon>Erysiphaceae</taxon>
        <taxon>Erysiphe</taxon>
    </lineage>
</organism>
<evidence type="ECO:0000313" key="9">
    <source>
        <dbReference type="Proteomes" id="UP000030854"/>
    </source>
</evidence>
<keyword evidence="2" id="KW-0479">Metal-binding</keyword>
<dbReference type="GO" id="GO:0016810">
    <property type="term" value="F:hydrolase activity, acting on carbon-nitrogen (but not peptide) bonds"/>
    <property type="evidence" value="ECO:0007669"/>
    <property type="project" value="InterPro"/>
</dbReference>
<dbReference type="Gene3D" id="3.20.20.370">
    <property type="entry name" value="Glycoside hydrolase/deacetylase"/>
    <property type="match status" value="1"/>
</dbReference>
<proteinExistence type="predicted"/>
<dbReference type="PANTHER" id="PTHR46471">
    <property type="entry name" value="CHITIN DEACETYLASE"/>
    <property type="match status" value="1"/>
</dbReference>
<dbReference type="STRING" id="52586.A0A0B1P541"/>
<gene>
    <name evidence="8" type="ORF">EV44_g2782</name>
</gene>
<evidence type="ECO:0000313" key="8">
    <source>
        <dbReference type="EMBL" id="KHJ33388.1"/>
    </source>
</evidence>
<comment type="caution">
    <text evidence="8">The sequence shown here is derived from an EMBL/GenBank/DDBJ whole genome shotgun (WGS) entry which is preliminary data.</text>
</comment>
<comment type="cofactor">
    <cofactor evidence="1">
        <name>Co(2+)</name>
        <dbReference type="ChEBI" id="CHEBI:48828"/>
    </cofactor>
</comment>
<dbReference type="HOGENOM" id="CLU_022194_0_0_1"/>
<dbReference type="CDD" id="cd10917">
    <property type="entry name" value="CE4_NodB_like_6s_7s"/>
    <property type="match status" value="1"/>
</dbReference>
<dbReference type="PANTHER" id="PTHR46471:SF6">
    <property type="entry name" value="GLYCOSYL HYDROLASE"/>
    <property type="match status" value="1"/>
</dbReference>
<dbReference type="AlphaFoldDB" id="A0A0B1P541"/>
<dbReference type="InterPro" id="IPR011330">
    <property type="entry name" value="Glyco_hydro/deAcase_b/a-brl"/>
</dbReference>
<reference evidence="8 9" key="1">
    <citation type="journal article" date="2014" name="BMC Genomics">
        <title>Adaptive genomic structural variation in the grape powdery mildew pathogen, Erysiphe necator.</title>
        <authorList>
            <person name="Jones L."/>
            <person name="Riaz S."/>
            <person name="Morales-Cruz A."/>
            <person name="Amrine K.C."/>
            <person name="McGuire B."/>
            <person name="Gubler W.D."/>
            <person name="Walker M.A."/>
            <person name="Cantu D."/>
        </authorList>
    </citation>
    <scope>NUCLEOTIDE SEQUENCE [LARGE SCALE GENOMIC DNA]</scope>
    <source>
        <strain evidence="9">c</strain>
    </source>
</reference>
<evidence type="ECO:0000256" key="1">
    <source>
        <dbReference type="ARBA" id="ARBA00001941"/>
    </source>
</evidence>
<protein>
    <submittedName>
        <fullName evidence="8">Putative chitin deacetylase</fullName>
    </submittedName>
</protein>
<feature type="domain" description="NodB homology" evidence="7">
    <location>
        <begin position="497"/>
        <end position="684"/>
    </location>
</feature>
<dbReference type="SUPFAM" id="SSF88713">
    <property type="entry name" value="Glycoside hydrolase/deacetylase"/>
    <property type="match status" value="1"/>
</dbReference>
<evidence type="ECO:0000259" key="7">
    <source>
        <dbReference type="PROSITE" id="PS51677"/>
    </source>
</evidence>
<dbReference type="Pfam" id="PF01522">
    <property type="entry name" value="Polysacc_deac_1"/>
    <property type="match status" value="1"/>
</dbReference>
<dbReference type="GO" id="GO:0046872">
    <property type="term" value="F:metal ion binding"/>
    <property type="evidence" value="ECO:0007669"/>
    <property type="project" value="UniProtKB-KW"/>
</dbReference>
<keyword evidence="3" id="KW-0732">Signal</keyword>
<keyword evidence="9" id="KW-1185">Reference proteome</keyword>
<evidence type="ECO:0000256" key="6">
    <source>
        <dbReference type="ARBA" id="ARBA00023285"/>
    </source>
</evidence>
<keyword evidence="5" id="KW-0119">Carbohydrate metabolism</keyword>
<accession>A0A0B1P541</accession>
<sequence length="698" mass="76684">MDVSCRKLKAEGYTALNLLLKGPANASLTIELNTSPSCSTTRHSSYYTNLTVLSHEIQSYTVPLRLFRGANLNALRSVKLFDLTPGQWEIGENQFVCAYSLEKKPTTHIQSKSDVNAVSQALIARETAACTSFLLDDFASQSRLTFLFYNAALLPSSDDGTMKPVTGRVDTQTSVIVANNHVTLTPANVNSYWFTQIGCLKATNQWGGIGLPIKAEPGMVFRVELSSDTSCSNTNHKNVALTSKDLGWTFDGSEKFYQIPFSKFPGLDTDHLVSLLFSGLDRPITFGPIALYCGNTGTAYVPPPNLDPAEPNDTVPPTSGTSDIVIDTFSNNDNNNLGFYHGGDDLNAFQIADSKLTINTKGNADFAWYTQIANGCFDLTPLQDGYLHIIYSGSSAFTISLQQHNPTCNDKIQPIPFTWDSVEASRYSNSMNTEIFVPLTHFAIDRSKSIGFALRGFYSNNPTMISKIEIVKNVPSGFLIPSKLPTSPLIFSCSRPNSFAFAIDDGDPKFAQRVVSTISEAGIKVTFFTVGAALRDTSTNLTGVYKGMLDAGHQVAYHSFTHPPMEGLPSLAAIDWEINQDMQAVQEKLGIASKYFRPPFGTEGARVRQRLQSLIPGSKFVMWSVDVQDYLWATSPTPENQIKNFQSDVDKGGNLVVMHYLYDTTVEYLPRFINIAKATGKQLMRVDQCLEDPSAPPL</sequence>
<dbReference type="PROSITE" id="PS51677">
    <property type="entry name" value="NODB"/>
    <property type="match status" value="1"/>
</dbReference>